<keyword evidence="1" id="KW-0472">Membrane</keyword>
<keyword evidence="4" id="KW-1185">Reference proteome</keyword>
<reference evidence="3 4" key="1">
    <citation type="submission" date="2020-04" db="EMBL/GenBank/DDBJ databases">
        <title>Genome sequencing of novel species.</title>
        <authorList>
            <person name="Heo J."/>
            <person name="Kim S.-J."/>
            <person name="Kim J.-S."/>
            <person name="Hong S.-B."/>
            <person name="Kwon S.-W."/>
        </authorList>
    </citation>
    <scope>NUCLEOTIDE SEQUENCE [LARGE SCALE GENOMIC DNA]</scope>
    <source>
        <strain evidence="3 4">AF9R3</strain>
    </source>
</reference>
<evidence type="ECO:0000256" key="1">
    <source>
        <dbReference type="SAM" id="Phobius"/>
    </source>
</evidence>
<evidence type="ECO:0000259" key="2">
    <source>
        <dbReference type="Pfam" id="PF07811"/>
    </source>
</evidence>
<dbReference type="Proteomes" id="UP000503117">
    <property type="component" value="Chromosome"/>
</dbReference>
<name>A0ABX6M4D0_9BURK</name>
<sequence length="192" mass="20382">MWATERQRGATAAEFALCVVVFFGALFFIIEMARAMYLLHTLQEASRRAAAAAAVSDFSDPAVMASIRQAAVLRDTPGPLLMGAPITDAHIRIDYLSLARASNGSMTLTEIPTASLPACPVRARIQCVANPHGASCIRYVRVRVCAPGGSDCGQVTYQPLFPLTGLSFPLPQTITIAKAEALGFQPGSTLCP</sequence>
<dbReference type="Pfam" id="PF07811">
    <property type="entry name" value="TadE"/>
    <property type="match status" value="1"/>
</dbReference>
<organism evidence="3 4">
    <name type="scientific">Duganella dendranthematis</name>
    <dbReference type="NCBI Taxonomy" id="2728021"/>
    <lineage>
        <taxon>Bacteria</taxon>
        <taxon>Pseudomonadati</taxon>
        <taxon>Pseudomonadota</taxon>
        <taxon>Betaproteobacteria</taxon>
        <taxon>Burkholderiales</taxon>
        <taxon>Oxalobacteraceae</taxon>
        <taxon>Telluria group</taxon>
        <taxon>Duganella</taxon>
    </lineage>
</organism>
<accession>A0ABX6M4D0</accession>
<dbReference type="RefSeq" id="WP_169110615.1">
    <property type="nucleotide sequence ID" value="NZ_CP051684.1"/>
</dbReference>
<gene>
    <name evidence="3" type="ORF">HH213_02735</name>
</gene>
<dbReference type="EMBL" id="CP051684">
    <property type="protein sequence ID" value="QJD89126.1"/>
    <property type="molecule type" value="Genomic_DNA"/>
</dbReference>
<feature type="transmembrane region" description="Helical" evidence="1">
    <location>
        <begin position="12"/>
        <end position="30"/>
    </location>
</feature>
<keyword evidence="1" id="KW-0812">Transmembrane</keyword>
<dbReference type="InterPro" id="IPR012495">
    <property type="entry name" value="TadE-like_dom"/>
</dbReference>
<evidence type="ECO:0000313" key="3">
    <source>
        <dbReference type="EMBL" id="QJD89126.1"/>
    </source>
</evidence>
<proteinExistence type="predicted"/>
<feature type="domain" description="TadE-like" evidence="2">
    <location>
        <begin position="9"/>
        <end position="50"/>
    </location>
</feature>
<protein>
    <submittedName>
        <fullName evidence="3">Pilus assembly protein</fullName>
    </submittedName>
</protein>
<evidence type="ECO:0000313" key="4">
    <source>
        <dbReference type="Proteomes" id="UP000503117"/>
    </source>
</evidence>
<keyword evidence="1" id="KW-1133">Transmembrane helix</keyword>